<gene>
    <name evidence="1" type="ORF">E2C01_092321</name>
</gene>
<comment type="caution">
    <text evidence="1">The sequence shown here is derived from an EMBL/GenBank/DDBJ whole genome shotgun (WGS) entry which is preliminary data.</text>
</comment>
<dbReference type="Proteomes" id="UP000324222">
    <property type="component" value="Unassembled WGS sequence"/>
</dbReference>
<protein>
    <submittedName>
        <fullName evidence="1">Uncharacterized protein</fullName>
    </submittedName>
</protein>
<organism evidence="1 2">
    <name type="scientific">Portunus trituberculatus</name>
    <name type="common">Swimming crab</name>
    <name type="synonym">Neptunus trituberculatus</name>
    <dbReference type="NCBI Taxonomy" id="210409"/>
    <lineage>
        <taxon>Eukaryota</taxon>
        <taxon>Metazoa</taxon>
        <taxon>Ecdysozoa</taxon>
        <taxon>Arthropoda</taxon>
        <taxon>Crustacea</taxon>
        <taxon>Multicrustacea</taxon>
        <taxon>Malacostraca</taxon>
        <taxon>Eumalacostraca</taxon>
        <taxon>Eucarida</taxon>
        <taxon>Decapoda</taxon>
        <taxon>Pleocyemata</taxon>
        <taxon>Brachyura</taxon>
        <taxon>Eubrachyura</taxon>
        <taxon>Portunoidea</taxon>
        <taxon>Portunidae</taxon>
        <taxon>Portuninae</taxon>
        <taxon>Portunus</taxon>
    </lineage>
</organism>
<keyword evidence="2" id="KW-1185">Reference proteome</keyword>
<evidence type="ECO:0000313" key="1">
    <source>
        <dbReference type="EMBL" id="MPC97033.1"/>
    </source>
</evidence>
<dbReference type="AlphaFoldDB" id="A0A5B7JRE6"/>
<name>A0A5B7JRE6_PORTR</name>
<sequence>MELTTLVIYVHIYHVYAVEFSLQPVHSRSGLYGLGDIRSIPPTPPFSSPSSVPSCPSQLDGNERFLHCRGAFPSQIPCPALPHHIIFRASLAVYSNFIIFVQRLATSRPRLFNTLSSAIGVACVGSLSKEVVSLPHSAYDRLKG</sequence>
<evidence type="ECO:0000313" key="2">
    <source>
        <dbReference type="Proteomes" id="UP000324222"/>
    </source>
</evidence>
<dbReference type="EMBL" id="VSRR010108323">
    <property type="protein sequence ID" value="MPC97033.1"/>
    <property type="molecule type" value="Genomic_DNA"/>
</dbReference>
<proteinExistence type="predicted"/>
<reference evidence="1 2" key="1">
    <citation type="submission" date="2019-05" db="EMBL/GenBank/DDBJ databases">
        <title>Another draft genome of Portunus trituberculatus and its Hox gene families provides insights of decapod evolution.</title>
        <authorList>
            <person name="Jeong J.-H."/>
            <person name="Song I."/>
            <person name="Kim S."/>
            <person name="Choi T."/>
            <person name="Kim D."/>
            <person name="Ryu S."/>
            <person name="Kim W."/>
        </authorList>
    </citation>
    <scope>NUCLEOTIDE SEQUENCE [LARGE SCALE GENOMIC DNA]</scope>
    <source>
        <tissue evidence="1">Muscle</tissue>
    </source>
</reference>
<accession>A0A5B7JRE6</accession>